<evidence type="ECO:0000313" key="21">
    <source>
        <dbReference type="Proteomes" id="UP000294881"/>
    </source>
</evidence>
<dbReference type="SUPFAM" id="SSF56037">
    <property type="entry name" value="PheT/TilS domain"/>
    <property type="match status" value="1"/>
</dbReference>
<reference evidence="20 21" key="1">
    <citation type="submission" date="2019-03" db="EMBL/GenBank/DDBJ databases">
        <title>Genomic Encyclopedia of Type Strains, Phase IV (KMG-IV): sequencing the most valuable type-strain genomes for metagenomic binning, comparative biology and taxonomic classification.</title>
        <authorList>
            <person name="Goeker M."/>
        </authorList>
    </citation>
    <scope>NUCLEOTIDE SEQUENCE [LARGE SCALE GENOMIC DNA]</scope>
    <source>
        <strain evidence="20 21">DSM 22958</strain>
    </source>
</reference>
<keyword evidence="5 16" id="KW-0820">tRNA-binding</keyword>
<dbReference type="GO" id="GO:0009328">
    <property type="term" value="C:phenylalanine-tRNA ligase complex"/>
    <property type="evidence" value="ECO:0007669"/>
    <property type="project" value="TreeGrafter"/>
</dbReference>
<keyword evidence="7 15" id="KW-0479">Metal-binding</keyword>
<keyword evidence="12 15" id="KW-0648">Protein biosynthesis</keyword>
<dbReference type="Gene3D" id="2.40.50.140">
    <property type="entry name" value="Nucleic acid-binding proteins"/>
    <property type="match status" value="1"/>
</dbReference>
<dbReference type="PROSITE" id="PS51483">
    <property type="entry name" value="B5"/>
    <property type="match status" value="1"/>
</dbReference>
<dbReference type="InterPro" id="IPR041616">
    <property type="entry name" value="PheRS_beta_core"/>
</dbReference>
<keyword evidence="4 15" id="KW-0963">Cytoplasm</keyword>
<dbReference type="PANTHER" id="PTHR10947">
    <property type="entry name" value="PHENYLALANYL-TRNA SYNTHETASE BETA CHAIN AND LEUCINE-RICH REPEAT-CONTAINING PROTEIN 47"/>
    <property type="match status" value="1"/>
</dbReference>
<evidence type="ECO:0000256" key="16">
    <source>
        <dbReference type="PROSITE-ProRule" id="PRU00209"/>
    </source>
</evidence>
<dbReference type="HAMAP" id="MF_00283">
    <property type="entry name" value="Phe_tRNA_synth_beta1"/>
    <property type="match status" value="1"/>
</dbReference>
<evidence type="ECO:0000259" key="19">
    <source>
        <dbReference type="PROSITE" id="PS51483"/>
    </source>
</evidence>
<feature type="domain" description="FDX-ACB" evidence="18">
    <location>
        <begin position="710"/>
        <end position="803"/>
    </location>
</feature>
<dbReference type="Gene3D" id="3.30.70.380">
    <property type="entry name" value="Ferrodoxin-fold anticodon-binding domain"/>
    <property type="match status" value="1"/>
</dbReference>
<evidence type="ECO:0000259" key="17">
    <source>
        <dbReference type="PROSITE" id="PS50886"/>
    </source>
</evidence>
<dbReference type="OrthoDB" id="9805455at2"/>
<dbReference type="GO" id="GO:0004826">
    <property type="term" value="F:phenylalanine-tRNA ligase activity"/>
    <property type="evidence" value="ECO:0007669"/>
    <property type="project" value="UniProtKB-UniRule"/>
</dbReference>
<dbReference type="SMART" id="SM00874">
    <property type="entry name" value="B5"/>
    <property type="match status" value="1"/>
</dbReference>
<dbReference type="CDD" id="cd00769">
    <property type="entry name" value="PheRS_beta_core"/>
    <property type="match status" value="1"/>
</dbReference>
<comment type="subcellular location">
    <subcellularLocation>
        <location evidence="1 15">Cytoplasm</location>
    </subcellularLocation>
</comment>
<comment type="cofactor">
    <cofactor evidence="15">
        <name>Mg(2+)</name>
        <dbReference type="ChEBI" id="CHEBI:18420"/>
    </cofactor>
    <text evidence="15">Binds 2 magnesium ions per tetramer.</text>
</comment>
<dbReference type="InterPro" id="IPR005147">
    <property type="entry name" value="tRNA_synthase_B5-dom"/>
</dbReference>
<comment type="catalytic activity">
    <reaction evidence="14 15">
        <text>tRNA(Phe) + L-phenylalanine + ATP = L-phenylalanyl-tRNA(Phe) + AMP + diphosphate + H(+)</text>
        <dbReference type="Rhea" id="RHEA:19413"/>
        <dbReference type="Rhea" id="RHEA-COMP:9668"/>
        <dbReference type="Rhea" id="RHEA-COMP:9699"/>
        <dbReference type="ChEBI" id="CHEBI:15378"/>
        <dbReference type="ChEBI" id="CHEBI:30616"/>
        <dbReference type="ChEBI" id="CHEBI:33019"/>
        <dbReference type="ChEBI" id="CHEBI:58095"/>
        <dbReference type="ChEBI" id="CHEBI:78442"/>
        <dbReference type="ChEBI" id="CHEBI:78531"/>
        <dbReference type="ChEBI" id="CHEBI:456215"/>
        <dbReference type="EC" id="6.1.1.20"/>
    </reaction>
</comment>
<dbReference type="NCBIfam" id="NF045760">
    <property type="entry name" value="YtpR"/>
    <property type="match status" value="1"/>
</dbReference>
<dbReference type="EC" id="6.1.1.20" evidence="15"/>
<organism evidence="20 21">
    <name type="scientific">Camelimonas lactis</name>
    <dbReference type="NCBI Taxonomy" id="659006"/>
    <lineage>
        <taxon>Bacteria</taxon>
        <taxon>Pseudomonadati</taxon>
        <taxon>Pseudomonadota</taxon>
        <taxon>Alphaproteobacteria</taxon>
        <taxon>Hyphomicrobiales</taxon>
        <taxon>Chelatococcaceae</taxon>
        <taxon>Camelimonas</taxon>
    </lineage>
</organism>
<feature type="binding site" evidence="15">
    <location>
        <position position="464"/>
    </location>
    <ligand>
        <name>Mg(2+)</name>
        <dbReference type="ChEBI" id="CHEBI:18420"/>
        <note>shared with alpha subunit</note>
    </ligand>
</feature>
<dbReference type="InterPro" id="IPR009061">
    <property type="entry name" value="DNA-bd_dom_put_sf"/>
</dbReference>
<evidence type="ECO:0000256" key="13">
    <source>
        <dbReference type="ARBA" id="ARBA00023146"/>
    </source>
</evidence>
<gene>
    <name evidence="15" type="primary">pheT</name>
    <name evidence="20" type="ORF">EV666_11254</name>
</gene>
<dbReference type="Pfam" id="PF01588">
    <property type="entry name" value="tRNA_bind"/>
    <property type="match status" value="1"/>
</dbReference>
<evidence type="ECO:0000256" key="10">
    <source>
        <dbReference type="ARBA" id="ARBA00022842"/>
    </source>
</evidence>
<evidence type="ECO:0000256" key="12">
    <source>
        <dbReference type="ARBA" id="ARBA00022917"/>
    </source>
</evidence>
<dbReference type="CDD" id="cd02796">
    <property type="entry name" value="tRNA_bind_bactPheRS"/>
    <property type="match status" value="1"/>
</dbReference>
<dbReference type="InterPro" id="IPR045864">
    <property type="entry name" value="aa-tRNA-synth_II/BPL/LPL"/>
</dbReference>
<dbReference type="GO" id="GO:0000287">
    <property type="term" value="F:magnesium ion binding"/>
    <property type="evidence" value="ECO:0007669"/>
    <property type="project" value="UniProtKB-UniRule"/>
</dbReference>
<dbReference type="FunFam" id="3.30.70.380:FF:000001">
    <property type="entry name" value="Phenylalanine--tRNA ligase beta subunit"/>
    <property type="match status" value="1"/>
</dbReference>
<dbReference type="Pfam" id="PF17759">
    <property type="entry name" value="tRNA_synthFbeta"/>
    <property type="match status" value="1"/>
</dbReference>
<keyword evidence="21" id="KW-1185">Reference proteome</keyword>
<feature type="binding site" evidence="15">
    <location>
        <position position="463"/>
    </location>
    <ligand>
        <name>Mg(2+)</name>
        <dbReference type="ChEBI" id="CHEBI:18420"/>
        <note>shared with alpha subunit</note>
    </ligand>
</feature>
<dbReference type="PANTHER" id="PTHR10947:SF0">
    <property type="entry name" value="PHENYLALANINE--TRNA LIGASE BETA SUBUNIT"/>
    <property type="match status" value="1"/>
</dbReference>
<dbReference type="Pfam" id="PF03483">
    <property type="entry name" value="B3_4"/>
    <property type="match status" value="1"/>
</dbReference>
<dbReference type="InterPro" id="IPR036690">
    <property type="entry name" value="Fdx_antiC-bd_sf"/>
</dbReference>
<keyword evidence="9 15" id="KW-0067">ATP-binding</keyword>
<dbReference type="InterPro" id="IPR033714">
    <property type="entry name" value="tRNA_bind_bactPheRS"/>
</dbReference>
<dbReference type="NCBIfam" id="TIGR00472">
    <property type="entry name" value="pheT_bact"/>
    <property type="match status" value="1"/>
</dbReference>
<dbReference type="SUPFAM" id="SSF50249">
    <property type="entry name" value="Nucleic acid-binding proteins"/>
    <property type="match status" value="1"/>
</dbReference>
<feature type="domain" description="TRNA-binding" evidence="17">
    <location>
        <begin position="39"/>
        <end position="149"/>
    </location>
</feature>
<dbReference type="SUPFAM" id="SSF46955">
    <property type="entry name" value="Putative DNA-binding domain"/>
    <property type="match status" value="1"/>
</dbReference>
<evidence type="ECO:0000259" key="18">
    <source>
        <dbReference type="PROSITE" id="PS51447"/>
    </source>
</evidence>
<keyword evidence="10 15" id="KW-0460">Magnesium</keyword>
<evidence type="ECO:0000256" key="7">
    <source>
        <dbReference type="ARBA" id="ARBA00022723"/>
    </source>
</evidence>
<dbReference type="RefSeq" id="WP_132008872.1">
    <property type="nucleotide sequence ID" value="NZ_JBHUNN010000002.1"/>
</dbReference>
<feature type="domain" description="B5" evidence="19">
    <location>
        <begin position="401"/>
        <end position="476"/>
    </location>
</feature>
<comment type="caution">
    <text evidence="20">The sequence shown here is derived from an EMBL/GenBank/DDBJ whole genome shotgun (WGS) entry which is preliminary data.</text>
</comment>
<evidence type="ECO:0000256" key="6">
    <source>
        <dbReference type="ARBA" id="ARBA00022598"/>
    </source>
</evidence>
<dbReference type="GO" id="GO:0006432">
    <property type="term" value="P:phenylalanyl-tRNA aminoacylation"/>
    <property type="evidence" value="ECO:0007669"/>
    <property type="project" value="UniProtKB-UniRule"/>
</dbReference>
<name>A0A4R2GPJ3_9HYPH</name>
<keyword evidence="8 15" id="KW-0547">Nucleotide-binding</keyword>
<dbReference type="GO" id="GO:0000049">
    <property type="term" value="F:tRNA binding"/>
    <property type="evidence" value="ECO:0007669"/>
    <property type="project" value="UniProtKB-UniRule"/>
</dbReference>
<evidence type="ECO:0000256" key="14">
    <source>
        <dbReference type="ARBA" id="ARBA00049255"/>
    </source>
</evidence>
<dbReference type="InterPro" id="IPR012340">
    <property type="entry name" value="NA-bd_OB-fold"/>
</dbReference>
<dbReference type="FunFam" id="2.40.50.140:FF:000045">
    <property type="entry name" value="Phenylalanine--tRNA ligase beta subunit"/>
    <property type="match status" value="1"/>
</dbReference>
<keyword evidence="6 15" id="KW-0436">Ligase</keyword>
<dbReference type="InterPro" id="IPR004532">
    <property type="entry name" value="Phe-tRNA-ligase_IIc_bsu_bact"/>
</dbReference>
<dbReference type="SUPFAM" id="SSF54991">
    <property type="entry name" value="Anticodon-binding domain of PheRS"/>
    <property type="match status" value="1"/>
</dbReference>
<feature type="binding site" evidence="15">
    <location>
        <position position="460"/>
    </location>
    <ligand>
        <name>Mg(2+)</name>
        <dbReference type="ChEBI" id="CHEBI:18420"/>
        <note>shared with alpha subunit</note>
    </ligand>
</feature>
<dbReference type="Pfam" id="PF03147">
    <property type="entry name" value="FDX-ACB"/>
    <property type="match status" value="1"/>
</dbReference>
<dbReference type="GO" id="GO:0005524">
    <property type="term" value="F:ATP binding"/>
    <property type="evidence" value="ECO:0007669"/>
    <property type="project" value="UniProtKB-UniRule"/>
</dbReference>
<evidence type="ECO:0000256" key="1">
    <source>
        <dbReference type="ARBA" id="ARBA00004496"/>
    </source>
</evidence>
<evidence type="ECO:0000256" key="9">
    <source>
        <dbReference type="ARBA" id="ARBA00022840"/>
    </source>
</evidence>
<evidence type="ECO:0000256" key="15">
    <source>
        <dbReference type="HAMAP-Rule" id="MF_00283"/>
    </source>
</evidence>
<evidence type="ECO:0000313" key="20">
    <source>
        <dbReference type="EMBL" id="TCO11467.1"/>
    </source>
</evidence>
<evidence type="ECO:0000256" key="2">
    <source>
        <dbReference type="ARBA" id="ARBA00008653"/>
    </source>
</evidence>
<evidence type="ECO:0000256" key="3">
    <source>
        <dbReference type="ARBA" id="ARBA00011209"/>
    </source>
</evidence>
<keyword evidence="11 16" id="KW-0694">RNA-binding</keyword>
<dbReference type="PROSITE" id="PS51447">
    <property type="entry name" value="FDX_ACB"/>
    <property type="match status" value="1"/>
</dbReference>
<dbReference type="InterPro" id="IPR045060">
    <property type="entry name" value="Phe-tRNA-ligase_IIc_bsu"/>
</dbReference>
<dbReference type="Gene3D" id="3.30.930.10">
    <property type="entry name" value="Bira Bifunctional Protein, Domain 2"/>
    <property type="match status" value="1"/>
</dbReference>
<dbReference type="SMART" id="SM00896">
    <property type="entry name" value="FDX-ACB"/>
    <property type="match status" value="1"/>
</dbReference>
<feature type="binding site" evidence="15">
    <location>
        <position position="454"/>
    </location>
    <ligand>
        <name>Mg(2+)</name>
        <dbReference type="ChEBI" id="CHEBI:18420"/>
        <note>shared with alpha subunit</note>
    </ligand>
</feature>
<dbReference type="AlphaFoldDB" id="A0A4R2GPJ3"/>
<evidence type="ECO:0000256" key="4">
    <source>
        <dbReference type="ARBA" id="ARBA00022490"/>
    </source>
</evidence>
<dbReference type="Gene3D" id="3.50.40.10">
    <property type="entry name" value="Phenylalanyl-trna Synthetase, Chain B, domain 3"/>
    <property type="match status" value="1"/>
</dbReference>
<sequence length="804" mass="84365">MKFPLSWLRDHLDTDASTDRIAEALTQVGLEVEGVRDRAAELAAYRIAHVISAEKHPNADKLRVCMVDDGSGAPIQVVCGAPNARAGLKSVFAPPGTYVPAKDITLSVGVIRGVESRGMLCSAFELELSEDHDGIIELPEDAPVGQPFAVWAGLDDPVIEISVTPNRADALGLAGIARDLAAAGLGKVKTPAIAPVAGAGANPVGVRIDLDDAALCPAFALRLVRGVKNGPSPDWLQKRLREIGLRPINALVDITNYMTFDRGRPLHVFDAGKVKGDLVIRRARDGEELLALDGKTYKLDAGMVVIADDNGVESLAGVMGGEHSGVSDATTDVLIESALWDTLNIARTGRKLGLISDARFRFERGVDPAFTLPGMEMATQLVLDLCGGAASDVTLAGAIPDTARVIDFPFSEVQRLTGLNLPRDEMRAILVALGFAVAGEADIIQVTPPSWRADVEGKADLVEEIVRIAGIDRVESTPLPRPGGLTIGVLTPLQRRTRTARRLLASRGLVEAVTYSFISEKEAVAFGGGTPELKLANPIAADMSDMRPSLVPGLLAAAQRNADRGFPDVALFEVGQTFASDAPEGQSMVAAGVRRGTAGVAGAGRSWEGDAKPVSVFDVKADVFALLTALGVSTAGAQIVPGGPAWLHPGRSATLQFGPKAVIGWFGELHPATLKALDVKGPLAAFEINLSALPPAKAKASRARPKLALADLQPLSRDFAFVVDAGVAAGDLVKAVAGAERNLIVDVSVFDIYEGERVGPGKKSVALSVTLQPKERTLTDADIEEISAKIVAAATKRAGAILRT</sequence>
<dbReference type="Pfam" id="PF03484">
    <property type="entry name" value="B5"/>
    <property type="match status" value="1"/>
</dbReference>
<dbReference type="InterPro" id="IPR020825">
    <property type="entry name" value="Phe-tRNA_synthase-like_B3/B4"/>
</dbReference>
<dbReference type="Gene3D" id="3.30.56.10">
    <property type="match status" value="2"/>
</dbReference>
<evidence type="ECO:0000256" key="11">
    <source>
        <dbReference type="ARBA" id="ARBA00022884"/>
    </source>
</evidence>
<dbReference type="FunFam" id="3.50.40.10:FF:000001">
    <property type="entry name" value="Phenylalanine--tRNA ligase beta subunit"/>
    <property type="match status" value="1"/>
</dbReference>
<dbReference type="InterPro" id="IPR002547">
    <property type="entry name" value="tRNA-bd_dom"/>
</dbReference>
<accession>A0A4R2GPJ3</accession>
<evidence type="ECO:0000256" key="5">
    <source>
        <dbReference type="ARBA" id="ARBA00022555"/>
    </source>
</evidence>
<dbReference type="InterPro" id="IPR005121">
    <property type="entry name" value="Fdx_antiC-bd"/>
</dbReference>
<dbReference type="SUPFAM" id="SSF55681">
    <property type="entry name" value="Class II aaRS and biotin synthetases"/>
    <property type="match status" value="1"/>
</dbReference>
<keyword evidence="13 15" id="KW-0030">Aminoacyl-tRNA synthetase</keyword>
<comment type="subunit">
    <text evidence="3 15">Tetramer of two alpha and two beta subunits.</text>
</comment>
<evidence type="ECO:0000256" key="8">
    <source>
        <dbReference type="ARBA" id="ARBA00022741"/>
    </source>
</evidence>
<proteinExistence type="inferred from homology"/>
<dbReference type="PROSITE" id="PS50886">
    <property type="entry name" value="TRBD"/>
    <property type="match status" value="1"/>
</dbReference>
<dbReference type="EMBL" id="SLWL01000012">
    <property type="protein sequence ID" value="TCO11467.1"/>
    <property type="molecule type" value="Genomic_DNA"/>
</dbReference>
<dbReference type="SMART" id="SM00873">
    <property type="entry name" value="B3_4"/>
    <property type="match status" value="1"/>
</dbReference>
<protein>
    <recommendedName>
        <fullName evidence="15">Phenylalanine--tRNA ligase beta subunit</fullName>
        <ecNumber evidence="15">6.1.1.20</ecNumber>
    </recommendedName>
    <alternativeName>
        <fullName evidence="15">Phenylalanyl-tRNA synthetase beta subunit</fullName>
        <shortName evidence="15">PheRS</shortName>
    </alternativeName>
</protein>
<dbReference type="InterPro" id="IPR005146">
    <property type="entry name" value="B3/B4_tRNA-bd"/>
</dbReference>
<dbReference type="Proteomes" id="UP000294881">
    <property type="component" value="Unassembled WGS sequence"/>
</dbReference>
<comment type="similarity">
    <text evidence="2 15">Belongs to the phenylalanyl-tRNA synthetase beta subunit family. Type 1 subfamily.</text>
</comment>